<dbReference type="GO" id="GO:0006935">
    <property type="term" value="P:chemotaxis"/>
    <property type="evidence" value="ECO:0007669"/>
    <property type="project" value="UniProtKB-KW"/>
</dbReference>
<evidence type="ECO:0000256" key="10">
    <source>
        <dbReference type="ARBA" id="ARBA00025598"/>
    </source>
</evidence>
<evidence type="ECO:0000256" key="1">
    <source>
        <dbReference type="ARBA" id="ARBA00004117"/>
    </source>
</evidence>
<evidence type="ECO:0000256" key="3">
    <source>
        <dbReference type="ARBA" id="ARBA00010299"/>
    </source>
</evidence>
<evidence type="ECO:0000256" key="6">
    <source>
        <dbReference type="ARBA" id="ARBA00022500"/>
    </source>
</evidence>
<accession>A0A0E2YZF7</accession>
<comment type="subcellular location">
    <subcellularLocation>
        <location evidence="1 11">Bacterial flagellum basal body</location>
    </subcellularLocation>
    <subcellularLocation>
        <location evidence="2 11">Cell inner membrane</location>
        <topology evidence="2 11">Peripheral membrane protein</topology>
        <orientation evidence="2 11">Cytoplasmic side</orientation>
    </subcellularLocation>
</comment>
<evidence type="ECO:0000256" key="8">
    <source>
        <dbReference type="ARBA" id="ARBA00023136"/>
    </source>
</evidence>
<evidence type="ECO:0000259" key="12">
    <source>
        <dbReference type="Pfam" id="PF01706"/>
    </source>
</evidence>
<feature type="domain" description="Flagellar motor switch protein FliG C-terminal" evidence="12">
    <location>
        <begin position="220"/>
        <end position="326"/>
    </location>
</feature>
<dbReference type="Pfam" id="PF14842">
    <property type="entry name" value="FliG_N"/>
    <property type="match status" value="1"/>
</dbReference>
<dbReference type="PANTHER" id="PTHR30534:SF0">
    <property type="entry name" value="FLAGELLAR MOTOR SWITCH PROTEIN FLIG"/>
    <property type="match status" value="1"/>
</dbReference>
<dbReference type="EMBL" id="JPGN01000075">
    <property type="protein sequence ID" value="KFI18624.1"/>
    <property type="molecule type" value="Genomic_DNA"/>
</dbReference>
<keyword evidence="7 11" id="KW-0283">Flagellar rotation</keyword>
<dbReference type="GO" id="GO:0005886">
    <property type="term" value="C:plasma membrane"/>
    <property type="evidence" value="ECO:0007669"/>
    <property type="project" value="UniProtKB-SubCell"/>
</dbReference>
<evidence type="ECO:0000256" key="9">
    <source>
        <dbReference type="ARBA" id="ARBA00023143"/>
    </source>
</evidence>
<comment type="function">
    <text evidence="10 11">FliG is one of three proteins (FliG, FliN, FliM) that forms the rotor-mounted switch complex (C ring), located at the base of the basal body. This complex interacts with the CheY and CheZ chemotaxis proteins, in addition to contacting components of the motor that determine the direction of flagellar rotation.</text>
</comment>
<dbReference type="AlphaFoldDB" id="A0A0E2YZF7"/>
<dbReference type="SUPFAM" id="SSF48029">
    <property type="entry name" value="FliG"/>
    <property type="match status" value="2"/>
</dbReference>
<feature type="domain" description="Flagellar motor switch protein FliG N-terminal" evidence="14">
    <location>
        <begin position="5"/>
        <end position="106"/>
    </location>
</feature>
<dbReference type="Proteomes" id="UP000028839">
    <property type="component" value="Unassembled WGS sequence"/>
</dbReference>
<evidence type="ECO:0000256" key="2">
    <source>
        <dbReference type="ARBA" id="ARBA00004515"/>
    </source>
</evidence>
<evidence type="ECO:0000259" key="14">
    <source>
        <dbReference type="Pfam" id="PF14842"/>
    </source>
</evidence>
<keyword evidence="9 11" id="KW-0975">Bacterial flagellum</keyword>
<keyword evidence="8 11" id="KW-0472">Membrane</keyword>
<keyword evidence="15" id="KW-0282">Flagellum</keyword>
<evidence type="ECO:0000313" key="15">
    <source>
        <dbReference type="EMBL" id="KFI18624.1"/>
    </source>
</evidence>
<keyword evidence="11" id="KW-0997">Cell inner membrane</keyword>
<comment type="similarity">
    <text evidence="3 11">Belongs to the FliG family.</text>
</comment>
<evidence type="ECO:0000259" key="13">
    <source>
        <dbReference type="Pfam" id="PF14841"/>
    </source>
</evidence>
<dbReference type="GO" id="GO:0009425">
    <property type="term" value="C:bacterial-type flagellum basal body"/>
    <property type="evidence" value="ECO:0007669"/>
    <property type="project" value="UniProtKB-SubCell"/>
</dbReference>
<dbReference type="InterPro" id="IPR032779">
    <property type="entry name" value="FliG_M"/>
</dbReference>
<evidence type="ECO:0000256" key="7">
    <source>
        <dbReference type="ARBA" id="ARBA00022779"/>
    </source>
</evidence>
<comment type="caution">
    <text evidence="15">The sequence shown here is derived from an EMBL/GenBank/DDBJ whole genome shotgun (WGS) entry which is preliminary data.</text>
</comment>
<dbReference type="InterPro" id="IPR028263">
    <property type="entry name" value="FliG_N"/>
</dbReference>
<organism evidence="15 16">
    <name type="scientific">Nitrosococcus oceani C-27</name>
    <dbReference type="NCBI Taxonomy" id="314279"/>
    <lineage>
        <taxon>Bacteria</taxon>
        <taxon>Pseudomonadati</taxon>
        <taxon>Pseudomonadota</taxon>
        <taxon>Gammaproteobacteria</taxon>
        <taxon>Chromatiales</taxon>
        <taxon>Chromatiaceae</taxon>
        <taxon>Nitrosococcus</taxon>
    </lineage>
</organism>
<dbReference type="OrthoDB" id="9780302at2"/>
<dbReference type="Pfam" id="PF01706">
    <property type="entry name" value="FliG_C"/>
    <property type="match status" value="1"/>
</dbReference>
<dbReference type="InterPro" id="IPR011002">
    <property type="entry name" value="FliG_a-hlx"/>
</dbReference>
<dbReference type="HOGENOM" id="CLU_047835_2_0_6"/>
<evidence type="ECO:0000313" key="16">
    <source>
        <dbReference type="Proteomes" id="UP000028839"/>
    </source>
</evidence>
<keyword evidence="15" id="KW-0969">Cilium</keyword>
<protein>
    <recommendedName>
        <fullName evidence="4 11">Flagellar motor switch protein FliG</fullName>
    </recommendedName>
</protein>
<keyword evidence="5 11" id="KW-1003">Cell membrane</keyword>
<gene>
    <name evidence="15" type="ORF">IB75_12595</name>
</gene>
<keyword evidence="15" id="KW-0966">Cell projection</keyword>
<proteinExistence type="inferred from homology"/>
<evidence type="ECO:0000256" key="5">
    <source>
        <dbReference type="ARBA" id="ARBA00022475"/>
    </source>
</evidence>
<name>A0A0E2YZF7_9GAMM</name>
<reference evidence="15 16" key="1">
    <citation type="submission" date="2014-07" db="EMBL/GenBank/DDBJ databases">
        <title>Comparative analysis of Nitrosococcus oceani genome inventories of strains from Pacific and Atlantic gyres.</title>
        <authorList>
            <person name="Lim C.K."/>
            <person name="Wang L."/>
            <person name="Sayavedra-Soto L.A."/>
            <person name="Klotz M.G."/>
        </authorList>
    </citation>
    <scope>NUCLEOTIDE SEQUENCE [LARGE SCALE GENOMIC DNA]</scope>
    <source>
        <strain evidence="15 16">C-27</strain>
    </source>
</reference>
<sequence>MSESKLTGAERAAILLRALGERGAAEVLKHLAPKEVQMVGTTMATLQGITKEQVNEILQEFAGMMQEETAFGIGADDYIRGMLQNALGEDKASSLINRILSGSNTAGIEQLGWMDAHSIYQVVHSEHPQIIAIVLSFLESAQAAEVLSLFPEQVRTNILVRVATLGNVQPSALGELNQVLERQFSGNNTHLKASSVGGLKAAAGILNLLDSAIESDILAQIKETDAQLGQNIEDLMFVFDNLLEVDDRGIQFLLREVSSEILIIALKGATEALKQKIFKNMSKRAAEMLREDLESKGPVRLSEVEAAQKEVLAIARRLAEAGDISLGGGGDEYI</sequence>
<dbReference type="PANTHER" id="PTHR30534">
    <property type="entry name" value="FLAGELLAR MOTOR SWITCH PROTEIN FLIG"/>
    <property type="match status" value="1"/>
</dbReference>
<evidence type="ECO:0000256" key="4">
    <source>
        <dbReference type="ARBA" id="ARBA00021870"/>
    </source>
</evidence>
<dbReference type="GO" id="GO:0003774">
    <property type="term" value="F:cytoskeletal motor activity"/>
    <property type="evidence" value="ECO:0007669"/>
    <property type="project" value="InterPro"/>
</dbReference>
<dbReference type="FunFam" id="1.10.220.30:FF:000001">
    <property type="entry name" value="Flagellar motor switch protein FliG"/>
    <property type="match status" value="1"/>
</dbReference>
<evidence type="ECO:0000256" key="11">
    <source>
        <dbReference type="PIRNR" id="PIRNR003161"/>
    </source>
</evidence>
<dbReference type="PIRSF" id="PIRSF003161">
    <property type="entry name" value="FliG"/>
    <property type="match status" value="1"/>
</dbReference>
<dbReference type="NCBIfam" id="TIGR00207">
    <property type="entry name" value="fliG"/>
    <property type="match status" value="1"/>
</dbReference>
<dbReference type="InterPro" id="IPR023087">
    <property type="entry name" value="Flg_Motor_Flig_C"/>
</dbReference>
<dbReference type="PRINTS" id="PR00954">
    <property type="entry name" value="FLGMOTORFLIG"/>
</dbReference>
<keyword evidence="6 11" id="KW-0145">Chemotaxis</keyword>
<dbReference type="Gene3D" id="1.10.220.30">
    <property type="match status" value="3"/>
</dbReference>
<dbReference type="InterPro" id="IPR000090">
    <property type="entry name" value="Flg_Motor_Flig"/>
</dbReference>
<feature type="domain" description="Flagellar motor switch protein FliG middle" evidence="13">
    <location>
        <begin position="117"/>
        <end position="189"/>
    </location>
</feature>
<dbReference type="Pfam" id="PF14841">
    <property type="entry name" value="FliG_M"/>
    <property type="match status" value="1"/>
</dbReference>
<dbReference type="GO" id="GO:0071973">
    <property type="term" value="P:bacterial-type flagellum-dependent cell motility"/>
    <property type="evidence" value="ECO:0007669"/>
    <property type="project" value="InterPro"/>
</dbReference>